<evidence type="ECO:0000313" key="3">
    <source>
        <dbReference type="Proteomes" id="UP001213681"/>
    </source>
</evidence>
<name>A0AAD6G078_9EURO</name>
<protein>
    <submittedName>
        <fullName evidence="2">Uncharacterized protein</fullName>
    </submittedName>
</protein>
<evidence type="ECO:0000256" key="1">
    <source>
        <dbReference type="SAM" id="MobiDB-lite"/>
    </source>
</evidence>
<evidence type="ECO:0000313" key="2">
    <source>
        <dbReference type="EMBL" id="KAJ5443454.1"/>
    </source>
</evidence>
<dbReference type="Proteomes" id="UP001213681">
    <property type="component" value="Unassembled WGS sequence"/>
</dbReference>
<reference evidence="2" key="2">
    <citation type="journal article" date="2023" name="IMA Fungus">
        <title>Comparative genomic study of the Penicillium genus elucidates a diverse pangenome and 15 lateral gene transfer events.</title>
        <authorList>
            <person name="Petersen C."/>
            <person name="Sorensen T."/>
            <person name="Nielsen M.R."/>
            <person name="Sondergaard T.E."/>
            <person name="Sorensen J.L."/>
            <person name="Fitzpatrick D.A."/>
            <person name="Frisvad J.C."/>
            <person name="Nielsen K.L."/>
        </authorList>
    </citation>
    <scope>NUCLEOTIDE SEQUENCE</scope>
    <source>
        <strain evidence="2">IBT 16125</strain>
    </source>
</reference>
<reference evidence="2" key="1">
    <citation type="submission" date="2022-12" db="EMBL/GenBank/DDBJ databases">
        <authorList>
            <person name="Petersen C."/>
        </authorList>
    </citation>
    <scope>NUCLEOTIDE SEQUENCE</scope>
    <source>
        <strain evidence="2">IBT 16125</strain>
    </source>
</reference>
<feature type="compositionally biased region" description="Polar residues" evidence="1">
    <location>
        <begin position="1"/>
        <end position="10"/>
    </location>
</feature>
<gene>
    <name evidence="2" type="ORF">N7458_007326</name>
</gene>
<organism evidence="2 3">
    <name type="scientific">Penicillium daleae</name>
    <dbReference type="NCBI Taxonomy" id="63821"/>
    <lineage>
        <taxon>Eukaryota</taxon>
        <taxon>Fungi</taxon>
        <taxon>Dikarya</taxon>
        <taxon>Ascomycota</taxon>
        <taxon>Pezizomycotina</taxon>
        <taxon>Eurotiomycetes</taxon>
        <taxon>Eurotiomycetidae</taxon>
        <taxon>Eurotiales</taxon>
        <taxon>Aspergillaceae</taxon>
        <taxon>Penicillium</taxon>
    </lineage>
</organism>
<keyword evidence="3" id="KW-1185">Reference proteome</keyword>
<dbReference type="RefSeq" id="XP_056763534.1">
    <property type="nucleotide sequence ID" value="XM_056910708.1"/>
</dbReference>
<feature type="region of interest" description="Disordered" evidence="1">
    <location>
        <begin position="1"/>
        <end position="22"/>
    </location>
</feature>
<feature type="compositionally biased region" description="Low complexity" evidence="1">
    <location>
        <begin position="11"/>
        <end position="22"/>
    </location>
</feature>
<dbReference type="EMBL" id="JAPVEA010000007">
    <property type="protein sequence ID" value="KAJ5443454.1"/>
    <property type="molecule type" value="Genomic_DNA"/>
</dbReference>
<sequence length="80" mass="8670">MLTSAATNGISADSASTTARSTVDPGPFAALSYEQCLDFLVSLAKIAHAKEMELPSEEMMYEDGYFQESQVNLVAHLHET</sequence>
<accession>A0AAD6G078</accession>
<proteinExistence type="predicted"/>
<comment type="caution">
    <text evidence="2">The sequence shown here is derived from an EMBL/GenBank/DDBJ whole genome shotgun (WGS) entry which is preliminary data.</text>
</comment>
<dbReference type="AlphaFoldDB" id="A0AAD6G078"/>
<dbReference type="GeneID" id="81600951"/>